<evidence type="ECO:0000259" key="9">
    <source>
        <dbReference type="Pfam" id="PF13537"/>
    </source>
</evidence>
<keyword evidence="6" id="KW-0028">Amino-acid biosynthesis</keyword>
<comment type="pathway">
    <text evidence="1">Amino-acid biosynthesis; L-asparagine biosynthesis; L-asparagine from L-aspartate (L-Gln route): step 1/1.</text>
</comment>
<dbReference type="PANTHER" id="PTHR43284:SF1">
    <property type="entry name" value="ASPARAGINE SYNTHETASE"/>
    <property type="match status" value="1"/>
</dbReference>
<dbReference type="EC" id="6.3.5.4" evidence="3"/>
<dbReference type="SUPFAM" id="SSF52402">
    <property type="entry name" value="Adenine nucleotide alpha hydrolases-like"/>
    <property type="match status" value="1"/>
</dbReference>
<evidence type="ECO:0000256" key="3">
    <source>
        <dbReference type="ARBA" id="ARBA00012737"/>
    </source>
</evidence>
<dbReference type="EMBL" id="JAUHMF010000001">
    <property type="protein sequence ID" value="MDT8896961.1"/>
    <property type="molecule type" value="Genomic_DNA"/>
</dbReference>
<evidence type="ECO:0000256" key="2">
    <source>
        <dbReference type="ARBA" id="ARBA00005752"/>
    </source>
</evidence>
<proteinExistence type="inferred from homology"/>
<evidence type="ECO:0000256" key="4">
    <source>
        <dbReference type="ARBA" id="ARBA00022741"/>
    </source>
</evidence>
<evidence type="ECO:0000313" key="10">
    <source>
        <dbReference type="EMBL" id="MDT8896961.1"/>
    </source>
</evidence>
<dbReference type="Pfam" id="PF13537">
    <property type="entry name" value="GATase_7"/>
    <property type="match status" value="1"/>
</dbReference>
<feature type="domain" description="Asparagine synthetase" evidence="8">
    <location>
        <begin position="206"/>
        <end position="573"/>
    </location>
</feature>
<comment type="similarity">
    <text evidence="2">Belongs to the asparagine synthetase family.</text>
</comment>
<name>A0ABU3NM98_9CHLR</name>
<evidence type="ECO:0000256" key="1">
    <source>
        <dbReference type="ARBA" id="ARBA00005187"/>
    </source>
</evidence>
<dbReference type="Proteomes" id="UP001254165">
    <property type="component" value="Unassembled WGS sequence"/>
</dbReference>
<evidence type="ECO:0000259" key="8">
    <source>
        <dbReference type="Pfam" id="PF00733"/>
    </source>
</evidence>
<dbReference type="Gene3D" id="3.40.50.620">
    <property type="entry name" value="HUPs"/>
    <property type="match status" value="1"/>
</dbReference>
<dbReference type="Pfam" id="PF00733">
    <property type="entry name" value="Asn_synthase"/>
    <property type="match status" value="1"/>
</dbReference>
<dbReference type="InterPro" id="IPR029055">
    <property type="entry name" value="Ntn_hydrolases_N"/>
</dbReference>
<dbReference type="InterPro" id="IPR001962">
    <property type="entry name" value="Asn_synthase"/>
</dbReference>
<gene>
    <name evidence="10" type="ORF">QYE77_01695</name>
</gene>
<dbReference type="PIRSF" id="PIRSF001589">
    <property type="entry name" value="Asn_synthetase_glu-h"/>
    <property type="match status" value="1"/>
</dbReference>
<organism evidence="10 11">
    <name type="scientific">Thermanaerothrix solaris</name>
    <dbReference type="NCBI Taxonomy" id="3058434"/>
    <lineage>
        <taxon>Bacteria</taxon>
        <taxon>Bacillati</taxon>
        <taxon>Chloroflexota</taxon>
        <taxon>Anaerolineae</taxon>
        <taxon>Anaerolineales</taxon>
        <taxon>Anaerolineaceae</taxon>
        <taxon>Thermanaerothrix</taxon>
    </lineage>
</organism>
<keyword evidence="4" id="KW-0547">Nucleotide-binding</keyword>
<evidence type="ECO:0000256" key="5">
    <source>
        <dbReference type="ARBA" id="ARBA00022840"/>
    </source>
</evidence>
<evidence type="ECO:0000256" key="6">
    <source>
        <dbReference type="ARBA" id="ARBA00022888"/>
    </source>
</evidence>
<dbReference type="SUPFAM" id="SSF56235">
    <property type="entry name" value="N-terminal nucleophile aminohydrolases (Ntn hydrolases)"/>
    <property type="match status" value="1"/>
</dbReference>
<dbReference type="InterPro" id="IPR051786">
    <property type="entry name" value="ASN_synthetase/amidase"/>
</dbReference>
<dbReference type="RefSeq" id="WP_315623612.1">
    <property type="nucleotide sequence ID" value="NZ_JAUHMF010000001.1"/>
</dbReference>
<dbReference type="InterPro" id="IPR014729">
    <property type="entry name" value="Rossmann-like_a/b/a_fold"/>
</dbReference>
<keyword evidence="5" id="KW-0067">ATP-binding</keyword>
<dbReference type="InterPro" id="IPR017932">
    <property type="entry name" value="GATase_2_dom"/>
</dbReference>
<keyword evidence="6" id="KW-0061">Asparagine biosynthesis</keyword>
<reference evidence="10 11" key="1">
    <citation type="submission" date="2023-07" db="EMBL/GenBank/DDBJ databases">
        <title>Novel species of Thermanaerothrix with wide hydrolytic capabilities.</title>
        <authorList>
            <person name="Zayulina K.S."/>
            <person name="Podosokorskaya O.A."/>
            <person name="Elcheninov A.G."/>
        </authorList>
    </citation>
    <scope>NUCLEOTIDE SEQUENCE [LARGE SCALE GENOMIC DNA]</scope>
    <source>
        <strain evidence="10 11">4228-RoL</strain>
    </source>
</reference>
<feature type="domain" description="Glutamine amidotransferase type-2" evidence="9">
    <location>
        <begin position="65"/>
        <end position="130"/>
    </location>
</feature>
<accession>A0ABU3NM98</accession>
<dbReference type="PANTHER" id="PTHR43284">
    <property type="entry name" value="ASPARAGINE SYNTHETASE (GLUTAMINE-HYDROLYZING)"/>
    <property type="match status" value="1"/>
</dbReference>
<dbReference type="InterPro" id="IPR006426">
    <property type="entry name" value="Asn_synth_AEB"/>
</dbReference>
<evidence type="ECO:0000256" key="7">
    <source>
        <dbReference type="ARBA" id="ARBA00048741"/>
    </source>
</evidence>
<comment type="caution">
    <text evidence="10">The sequence shown here is derived from an EMBL/GenBank/DDBJ whole genome shotgun (WGS) entry which is preliminary data.</text>
</comment>
<protein>
    <recommendedName>
        <fullName evidence="3">asparagine synthase (glutamine-hydrolyzing)</fullName>
        <ecNumber evidence="3">6.3.5.4</ecNumber>
    </recommendedName>
</protein>
<comment type="catalytic activity">
    <reaction evidence="7">
        <text>L-aspartate + L-glutamine + ATP + H2O = L-asparagine + L-glutamate + AMP + diphosphate + H(+)</text>
        <dbReference type="Rhea" id="RHEA:12228"/>
        <dbReference type="ChEBI" id="CHEBI:15377"/>
        <dbReference type="ChEBI" id="CHEBI:15378"/>
        <dbReference type="ChEBI" id="CHEBI:29985"/>
        <dbReference type="ChEBI" id="CHEBI:29991"/>
        <dbReference type="ChEBI" id="CHEBI:30616"/>
        <dbReference type="ChEBI" id="CHEBI:33019"/>
        <dbReference type="ChEBI" id="CHEBI:58048"/>
        <dbReference type="ChEBI" id="CHEBI:58359"/>
        <dbReference type="ChEBI" id="CHEBI:456215"/>
        <dbReference type="EC" id="6.3.5.4"/>
    </reaction>
</comment>
<dbReference type="Gene3D" id="3.60.20.10">
    <property type="entry name" value="Glutamine Phosphoribosylpyrophosphate, subunit 1, domain 1"/>
    <property type="match status" value="1"/>
</dbReference>
<sequence length="581" mass="66398">MANALKPAIPGISEAWLDDSGRLGWGREVLAYILPNGQPLRVGKETWLMADGETADCRDPQRANEFLAKTYHEGGCEALGHLNGGVCAAVWERDVQRLSLVTDFLGLRPLFYLQQPGRLAFASEIKALLALGWIQPSINEEALAEWLAFEVLDGDRTLFKDIKRLPPGSVLIWEGEQTKVYPYVHLGYSEELSRWSESQWVEAFIETLGQSLQRRLVNPQGYVLPLSGGLDSRLLLGLVSTRLQQVLPLVTYGEPSSRDVKRAKEMGKTLGYPHQILFLDEEYPKKFARACIERSEGYLNVVDSHGWTLNSLPSSCQVLVLGNGADLFLNTADASYSSEVRAISDPFEAYIAYINDLFKFSEWLHWFTPGFVNRYRDLPRQRIEEEVAQTPGASLSLKLDTHRLFFYEVDYILHGLSVVRPRFEYTEPYLDRDLVMLMLSLPPNLRAKRYLEKKALSHVNPQLARIKGGPMSQPSSLEVLYDRLERRLKWGFRRLNVLRDAHLEPPSSTFSNMHHLLRLKPNRQWVEDTLLKSPFLERGWFRPQAVRQAIDEHMQGIRNHTRHLGAMITIEMVAQRFVDKG</sequence>
<evidence type="ECO:0000313" key="11">
    <source>
        <dbReference type="Proteomes" id="UP001254165"/>
    </source>
</evidence>
<keyword evidence="11" id="KW-1185">Reference proteome</keyword>